<dbReference type="EMBL" id="GGEC01052181">
    <property type="protein sequence ID" value="MBX32665.1"/>
    <property type="molecule type" value="Transcribed_RNA"/>
</dbReference>
<sequence length="43" mass="5072">MLLCFFLSKILQVLTYMGTKYLAVLRMKASRNYQDSPIWEISV</sequence>
<accession>A0A2P2MR30</accession>
<keyword evidence="1" id="KW-0675">Receptor</keyword>
<reference evidence="1" key="1">
    <citation type="submission" date="2018-02" db="EMBL/GenBank/DDBJ databases">
        <title>Rhizophora mucronata_Transcriptome.</title>
        <authorList>
            <person name="Meera S.P."/>
            <person name="Sreeshan A."/>
            <person name="Augustine A."/>
        </authorList>
    </citation>
    <scope>NUCLEOTIDE SEQUENCE</scope>
    <source>
        <tissue evidence="1">Leaf</tissue>
    </source>
</reference>
<organism evidence="1">
    <name type="scientific">Rhizophora mucronata</name>
    <name type="common">Asiatic mangrove</name>
    <dbReference type="NCBI Taxonomy" id="61149"/>
    <lineage>
        <taxon>Eukaryota</taxon>
        <taxon>Viridiplantae</taxon>
        <taxon>Streptophyta</taxon>
        <taxon>Embryophyta</taxon>
        <taxon>Tracheophyta</taxon>
        <taxon>Spermatophyta</taxon>
        <taxon>Magnoliopsida</taxon>
        <taxon>eudicotyledons</taxon>
        <taxon>Gunneridae</taxon>
        <taxon>Pentapetalae</taxon>
        <taxon>rosids</taxon>
        <taxon>fabids</taxon>
        <taxon>Malpighiales</taxon>
        <taxon>Rhizophoraceae</taxon>
        <taxon>Rhizophora</taxon>
    </lineage>
</organism>
<evidence type="ECO:0000313" key="1">
    <source>
        <dbReference type="EMBL" id="MBX32665.1"/>
    </source>
</evidence>
<dbReference type="AlphaFoldDB" id="A0A2P2MR30"/>
<name>A0A2P2MR30_RHIMU</name>
<protein>
    <submittedName>
        <fullName evidence="1">Receptor-like protein 12</fullName>
    </submittedName>
</protein>
<proteinExistence type="predicted"/>